<dbReference type="SMART" id="SM00388">
    <property type="entry name" value="HisKA"/>
    <property type="match status" value="1"/>
</dbReference>
<keyword evidence="6" id="KW-0732">Signal</keyword>
<feature type="signal peptide" evidence="6">
    <location>
        <begin position="1"/>
        <end position="20"/>
    </location>
</feature>
<evidence type="ECO:0000259" key="8">
    <source>
        <dbReference type="PROSITE" id="PS50112"/>
    </source>
</evidence>
<comment type="caution">
    <text evidence="9">The sequence shown here is derived from an EMBL/GenBank/DDBJ whole genome shotgun (WGS) entry which is preliminary data.</text>
</comment>
<evidence type="ECO:0000256" key="4">
    <source>
        <dbReference type="SAM" id="Coils"/>
    </source>
</evidence>
<feature type="domain" description="PAS" evidence="8">
    <location>
        <begin position="788"/>
        <end position="826"/>
    </location>
</feature>
<dbReference type="InterPro" id="IPR015943">
    <property type="entry name" value="WD40/YVTN_repeat-like_dom_sf"/>
</dbReference>
<dbReference type="Gene3D" id="1.10.287.130">
    <property type="match status" value="1"/>
</dbReference>
<keyword evidence="5" id="KW-0812">Transmembrane</keyword>
<dbReference type="InterPro" id="IPR003594">
    <property type="entry name" value="HATPase_dom"/>
</dbReference>
<organism evidence="9 10">
    <name type="scientific">Echinicola arenosa</name>
    <dbReference type="NCBI Taxonomy" id="2774144"/>
    <lineage>
        <taxon>Bacteria</taxon>
        <taxon>Pseudomonadati</taxon>
        <taxon>Bacteroidota</taxon>
        <taxon>Cytophagia</taxon>
        <taxon>Cytophagales</taxon>
        <taxon>Cyclobacteriaceae</taxon>
        <taxon>Echinicola</taxon>
    </lineage>
</organism>
<dbReference type="PROSITE" id="PS50109">
    <property type="entry name" value="HIS_KIN"/>
    <property type="match status" value="1"/>
</dbReference>
<dbReference type="InterPro" id="IPR004358">
    <property type="entry name" value="Sig_transdc_His_kin-like_C"/>
</dbReference>
<evidence type="ECO:0000256" key="1">
    <source>
        <dbReference type="ARBA" id="ARBA00000085"/>
    </source>
</evidence>
<proteinExistence type="predicted"/>
<dbReference type="PANTHER" id="PTHR43547:SF2">
    <property type="entry name" value="HYBRID SIGNAL TRANSDUCTION HISTIDINE KINASE C"/>
    <property type="match status" value="1"/>
</dbReference>
<dbReference type="InterPro" id="IPR036097">
    <property type="entry name" value="HisK_dim/P_sf"/>
</dbReference>
<feature type="chain" id="PRO_5046147645" description="histidine kinase" evidence="6">
    <location>
        <begin position="21"/>
        <end position="1145"/>
    </location>
</feature>
<evidence type="ECO:0000256" key="2">
    <source>
        <dbReference type="ARBA" id="ARBA00012438"/>
    </source>
</evidence>
<dbReference type="Gene3D" id="3.30.450.20">
    <property type="entry name" value="PAS domain"/>
    <property type="match status" value="1"/>
</dbReference>
<dbReference type="Gene3D" id="2.130.10.10">
    <property type="entry name" value="YVTN repeat-like/Quinoprotein amine dehydrogenase"/>
    <property type="match status" value="3"/>
</dbReference>
<protein>
    <recommendedName>
        <fullName evidence="2">histidine kinase</fullName>
        <ecNumber evidence="2">2.7.13.3</ecNumber>
    </recommendedName>
</protein>
<accession>A0ABR9ARL4</accession>
<keyword evidence="3" id="KW-0597">Phosphoprotein</keyword>
<comment type="catalytic activity">
    <reaction evidence="1">
        <text>ATP + protein L-histidine = ADP + protein N-phospho-L-histidine.</text>
        <dbReference type="EC" id="2.7.13.3"/>
    </reaction>
</comment>
<dbReference type="Gene3D" id="3.30.565.10">
    <property type="entry name" value="Histidine kinase-like ATPase, C-terminal domain"/>
    <property type="match status" value="1"/>
</dbReference>
<dbReference type="InterPro" id="IPR005467">
    <property type="entry name" value="His_kinase_dom"/>
</dbReference>
<evidence type="ECO:0000256" key="3">
    <source>
        <dbReference type="ARBA" id="ARBA00022553"/>
    </source>
</evidence>
<dbReference type="SUPFAM" id="SSF47384">
    <property type="entry name" value="Homodimeric domain of signal transducing histidine kinase"/>
    <property type="match status" value="1"/>
</dbReference>
<evidence type="ECO:0000259" key="7">
    <source>
        <dbReference type="PROSITE" id="PS50109"/>
    </source>
</evidence>
<evidence type="ECO:0000256" key="5">
    <source>
        <dbReference type="SAM" id="Phobius"/>
    </source>
</evidence>
<dbReference type="SUPFAM" id="SSF55785">
    <property type="entry name" value="PYP-like sensor domain (PAS domain)"/>
    <property type="match status" value="1"/>
</dbReference>
<dbReference type="SUPFAM" id="SSF55874">
    <property type="entry name" value="ATPase domain of HSP90 chaperone/DNA topoisomerase II/histidine kinase"/>
    <property type="match status" value="1"/>
</dbReference>
<dbReference type="Pfam" id="PF00512">
    <property type="entry name" value="HisKA"/>
    <property type="match status" value="1"/>
</dbReference>
<dbReference type="PRINTS" id="PR00344">
    <property type="entry name" value="BCTRLSENSOR"/>
</dbReference>
<dbReference type="SUPFAM" id="SSF63829">
    <property type="entry name" value="Calcium-dependent phosphotriesterase"/>
    <property type="match status" value="1"/>
</dbReference>
<dbReference type="Pfam" id="PF07495">
    <property type="entry name" value="Y_Y_Y"/>
    <property type="match status" value="1"/>
</dbReference>
<keyword evidence="10" id="KW-1185">Reference proteome</keyword>
<dbReference type="EC" id="2.7.13.3" evidence="2"/>
<dbReference type="SMART" id="SM00387">
    <property type="entry name" value="HATPase_c"/>
    <property type="match status" value="1"/>
</dbReference>
<dbReference type="CDD" id="cd00082">
    <property type="entry name" value="HisKA"/>
    <property type="match status" value="1"/>
</dbReference>
<dbReference type="NCBIfam" id="TIGR00229">
    <property type="entry name" value="sensory_box"/>
    <property type="match status" value="1"/>
</dbReference>
<dbReference type="InterPro" id="IPR013783">
    <property type="entry name" value="Ig-like_fold"/>
</dbReference>
<gene>
    <name evidence="9" type="ORF">IFO69_20695</name>
</gene>
<dbReference type="InterPro" id="IPR000014">
    <property type="entry name" value="PAS"/>
</dbReference>
<dbReference type="Gene3D" id="2.60.40.10">
    <property type="entry name" value="Immunoglobulins"/>
    <property type="match status" value="1"/>
</dbReference>
<feature type="domain" description="Histidine kinase" evidence="7">
    <location>
        <begin position="930"/>
        <end position="1145"/>
    </location>
</feature>
<reference evidence="9 10" key="1">
    <citation type="submission" date="2020-09" db="EMBL/GenBank/DDBJ databases">
        <title>Echinicola sp. CAU 1574 isolated from sand of Sido Beach.</title>
        <authorList>
            <person name="Kim W."/>
        </authorList>
    </citation>
    <scope>NUCLEOTIDE SEQUENCE [LARGE SCALE GENOMIC DNA]</scope>
    <source>
        <strain evidence="9 10">CAU 1574</strain>
    </source>
</reference>
<keyword evidence="4" id="KW-0175">Coiled coil</keyword>
<dbReference type="InterPro" id="IPR011123">
    <property type="entry name" value="Y_Y_Y"/>
</dbReference>
<dbReference type="InterPro" id="IPR036890">
    <property type="entry name" value="HATPase_C_sf"/>
</dbReference>
<keyword evidence="5" id="KW-1133">Transmembrane helix</keyword>
<evidence type="ECO:0000256" key="6">
    <source>
        <dbReference type="SAM" id="SignalP"/>
    </source>
</evidence>
<dbReference type="EMBL" id="JACYTQ010000011">
    <property type="protein sequence ID" value="MBD8491184.1"/>
    <property type="molecule type" value="Genomic_DNA"/>
</dbReference>
<dbReference type="InterPro" id="IPR035965">
    <property type="entry name" value="PAS-like_dom_sf"/>
</dbReference>
<keyword evidence="5" id="KW-0472">Membrane</keyword>
<dbReference type="RefSeq" id="WP_192012063.1">
    <property type="nucleotide sequence ID" value="NZ_JACYTQ010000011.1"/>
</dbReference>
<dbReference type="InterPro" id="IPR011110">
    <property type="entry name" value="Reg_prop"/>
</dbReference>
<evidence type="ECO:0000313" key="9">
    <source>
        <dbReference type="EMBL" id="MBD8491184.1"/>
    </source>
</evidence>
<sequence>MAKTRFLFILSFLIARMVFSQSFQMNKQIKGLELPSENAYSIAQDKKGRVWFATERGIYYSDGINTYGIPGNVKSSIGRGVDFLIDEEGIVWVFNTIGVPNVFYFSDEKWSRFELPYTLEGELKEGKTRISIIGRGDEKSIIISRGEVIAISKVESFEWDYHDFPLHKWGSLESVACFDEKGDDFYLLFSNHSAKHTGRELIPLMIGEGVLPYVPWSIHFNEQDSSFYFLGNDFLAVGKTAETPERIISTGFSEVTYDGVKRYGLQVKNGQVYYFFGSQLFKYNSNNGEILEITTFDKLKAFFINSAFVDRENIIWIATVRGTVNLPTLRFQNYDQLDGLLEHEVSAIERLGYRHYLYGFNNGIQLRKNGKVLLESTAVGQPGEPKNRVTSFHRDKNGVIWIASSRRGVGRFDPSKGSLEFYAAPDSSFVMNLAPKGNSLFIVAGKKVFLSDIDKKGKSLFEYDITDSLFNQVLGSEVMQLRKIDFMEDGKMVLMLGESNSQKMDVLENDSVLAFVGYDWEGKEGRRIFGTNEGLKVYEGDSLKFLEINGQHIDRPVYAILKDQNSNIWAGTDDGVAIVGNGTMRFFDEHTGLIGSEVNRGALVEGDNGKIMIGTQNGLSVFIPEEDESSFAKPLVSINSMNILGVGDSTMTLDRIPYEHNNVEYEFNATSFLELTNFTVSYMLEGFHSDWQHIQNPRVNKLQFNNLPPGDYRLLIKASLGGQFESDVVRSGHFSIIKPTYMQFWFISLIMFVFLMIGFGLNILFNQFKERGILQKSIDEKDQVIKTAEDQFRNVWESSRDGFALLNLDGHIMAVNPSLTKLAGLEGAVGHIKDIFRDENYFYSNKDRIVALLEKSGGKGGSFEALMPFYSGDKNIDLYVTRVNPKDEVEEIVLLVFRDVTDKKIYEAGLKEAKEKAEEANRIKTNFLSNMSHEIRTPLNGILGSTENIILQNTDNHLLIAQLEIIKESGERLLNTINSILDMSKIEANKVEVFYEHTNVNDFLSKILLPLKTLAIRKNLLLTAKFETKPFFANVDKRYLEMIVNNIVGNAIKYSEEGLIKLCVKKESENLLLRVEDTGIGMSKEFITNIYTPFEQESGGYDRKFEGTGLGLSITKNLIELLGGTIEITSEQKVGTTVVVTLPVN</sequence>
<dbReference type="Proteomes" id="UP000647133">
    <property type="component" value="Unassembled WGS sequence"/>
</dbReference>
<dbReference type="Pfam" id="PF02518">
    <property type="entry name" value="HATPase_c"/>
    <property type="match status" value="1"/>
</dbReference>
<dbReference type="Pfam" id="PF07494">
    <property type="entry name" value="Reg_prop"/>
    <property type="match status" value="2"/>
</dbReference>
<evidence type="ECO:0000313" key="10">
    <source>
        <dbReference type="Proteomes" id="UP000647133"/>
    </source>
</evidence>
<name>A0ABR9ARL4_9BACT</name>
<dbReference type="PROSITE" id="PS50112">
    <property type="entry name" value="PAS"/>
    <property type="match status" value="1"/>
</dbReference>
<dbReference type="InterPro" id="IPR003661">
    <property type="entry name" value="HisK_dim/P_dom"/>
</dbReference>
<feature type="transmembrane region" description="Helical" evidence="5">
    <location>
        <begin position="744"/>
        <end position="765"/>
    </location>
</feature>
<dbReference type="PANTHER" id="PTHR43547">
    <property type="entry name" value="TWO-COMPONENT HISTIDINE KINASE"/>
    <property type="match status" value="1"/>
</dbReference>
<feature type="coiled-coil region" evidence="4">
    <location>
        <begin position="903"/>
        <end position="930"/>
    </location>
</feature>